<comment type="caution">
    <text evidence="5">The sequence shown here is derived from an EMBL/GenBank/DDBJ whole genome shotgun (WGS) entry which is preliminary data.</text>
</comment>
<evidence type="ECO:0000256" key="2">
    <source>
        <dbReference type="ARBA" id="ARBA00022649"/>
    </source>
</evidence>
<evidence type="ECO:0000259" key="4">
    <source>
        <dbReference type="Pfam" id="PF03364"/>
    </source>
</evidence>
<dbReference type="AlphaFoldDB" id="A0A4R1H6W2"/>
<dbReference type="RefSeq" id="WP_165869078.1">
    <property type="nucleotide sequence ID" value="NZ_SMFX01000001.1"/>
</dbReference>
<feature type="signal peptide" evidence="3">
    <location>
        <begin position="1"/>
        <end position="25"/>
    </location>
</feature>
<dbReference type="SUPFAM" id="SSF55961">
    <property type="entry name" value="Bet v1-like"/>
    <property type="match status" value="1"/>
</dbReference>
<keyword evidence="2" id="KW-1277">Toxin-antitoxin system</keyword>
<name>A0A4R1H6W2_9GAMM</name>
<reference evidence="5 6" key="1">
    <citation type="submission" date="2019-03" db="EMBL/GenBank/DDBJ databases">
        <title>Genomic Encyclopedia of Type Strains, Phase IV (KMG-IV): sequencing the most valuable type-strain genomes for metagenomic binning, comparative biology and taxonomic classification.</title>
        <authorList>
            <person name="Goeker M."/>
        </authorList>
    </citation>
    <scope>NUCLEOTIDE SEQUENCE [LARGE SCALE GENOMIC DNA]</scope>
    <source>
        <strain evidence="5 6">DSM 19610</strain>
    </source>
</reference>
<dbReference type="InterPro" id="IPR005031">
    <property type="entry name" value="COQ10_START"/>
</dbReference>
<accession>A0A4R1H6W2</accession>
<comment type="similarity">
    <text evidence="1">Belongs to the ribosome association toxin RatA family.</text>
</comment>
<dbReference type="Pfam" id="PF03364">
    <property type="entry name" value="Polyketide_cyc"/>
    <property type="match status" value="1"/>
</dbReference>
<feature type="domain" description="Coenzyme Q-binding protein COQ10 START" evidence="4">
    <location>
        <begin position="68"/>
        <end position="125"/>
    </location>
</feature>
<keyword evidence="3" id="KW-0732">Signal</keyword>
<organism evidence="5 6">
    <name type="scientific">Thiogranum longum</name>
    <dbReference type="NCBI Taxonomy" id="1537524"/>
    <lineage>
        <taxon>Bacteria</taxon>
        <taxon>Pseudomonadati</taxon>
        <taxon>Pseudomonadota</taxon>
        <taxon>Gammaproteobacteria</taxon>
        <taxon>Chromatiales</taxon>
        <taxon>Ectothiorhodospiraceae</taxon>
        <taxon>Thiogranum</taxon>
    </lineage>
</organism>
<evidence type="ECO:0000256" key="1">
    <source>
        <dbReference type="ARBA" id="ARBA00008918"/>
    </source>
</evidence>
<dbReference type="EMBL" id="SMFX01000001">
    <property type="protein sequence ID" value="TCK17504.1"/>
    <property type="molecule type" value="Genomic_DNA"/>
</dbReference>
<keyword evidence="6" id="KW-1185">Reference proteome</keyword>
<dbReference type="Gene3D" id="3.30.530.20">
    <property type="match status" value="1"/>
</dbReference>
<sequence length="138" mass="15720">MACVKQAGRFTCLLSGLFLAGPVMGAGDSIDADGWRLVETVAEGQIYHREIEGSSVPWAMLVTTFDTPPERVHAVVVDYDHFAEFIPNVFKSRVMAHEGRTQWVYHHLHFPKPITDRIYLIKSTDRKCQVQQPCYRVE</sequence>
<dbReference type="Proteomes" id="UP000295707">
    <property type="component" value="Unassembled WGS sequence"/>
</dbReference>
<dbReference type="InterPro" id="IPR023393">
    <property type="entry name" value="START-like_dom_sf"/>
</dbReference>
<proteinExistence type="inferred from homology"/>
<evidence type="ECO:0000313" key="6">
    <source>
        <dbReference type="Proteomes" id="UP000295707"/>
    </source>
</evidence>
<evidence type="ECO:0000313" key="5">
    <source>
        <dbReference type="EMBL" id="TCK17504.1"/>
    </source>
</evidence>
<feature type="chain" id="PRO_5020327246" evidence="3">
    <location>
        <begin position="26"/>
        <end position="138"/>
    </location>
</feature>
<gene>
    <name evidence="5" type="ORF">DFR30_0735</name>
</gene>
<evidence type="ECO:0000256" key="3">
    <source>
        <dbReference type="SAM" id="SignalP"/>
    </source>
</evidence>
<protein>
    <submittedName>
        <fullName evidence="5">Polyketide cyclase/dehydrase/lipid transport protein</fullName>
    </submittedName>
</protein>